<organismHost>
    <name type="scientific">Pseudomonas chlororaphis</name>
    <dbReference type="NCBI Taxonomy" id="587753"/>
</organismHost>
<evidence type="ECO:0000313" key="2">
    <source>
        <dbReference type="Proteomes" id="UP000002421"/>
    </source>
</evidence>
<dbReference type="Proteomes" id="UP000002421">
    <property type="component" value="Segment"/>
</dbReference>
<name>B3FIV8_BP201</name>
<accession>B3FIV8</accession>
<reference evidence="1 2" key="1">
    <citation type="journal article" date="2008" name="Virology">
        <title>Characterization of Pseudomonas chlororaphis myovirus 201varphi2-1 via genomic sequencing, mass spectrometry, and electron microscopy.</title>
        <authorList>
            <person name="Thomas J.A."/>
            <person name="Rolando M.R."/>
            <person name="Carroll C.A."/>
            <person name="Shen P.S."/>
            <person name="Belnap D.M."/>
            <person name="Weintraub S.T."/>
            <person name="Serwer P."/>
            <person name="Hardies S.C."/>
        </authorList>
    </citation>
    <scope>NUCLEOTIDE SEQUENCE</scope>
</reference>
<dbReference type="KEGG" id="vg:6372321"/>
<organism evidence="1 2">
    <name type="scientific">Pseudomonas phage 201phi2-1</name>
    <name type="common">Pseudomonas chlororaphis phage 201phi2-1</name>
    <dbReference type="NCBI Taxonomy" id="198110"/>
    <lineage>
        <taxon>Viruses</taxon>
        <taxon>Duplodnaviria</taxon>
        <taxon>Heunggongvirae</taxon>
        <taxon>Uroviricota</taxon>
        <taxon>Caudoviricetes</taxon>
        <taxon>Chimalliviridae</taxon>
        <taxon>Serwervirus</taxon>
        <taxon>Serwervirus 201phi21</taxon>
    </lineage>
</organism>
<keyword evidence="2" id="KW-1185">Reference proteome</keyword>
<proteinExistence type="predicted"/>
<dbReference type="EMBL" id="EU197055">
    <property type="protein sequence ID" value="ABY62927.1"/>
    <property type="molecule type" value="Genomic_DNA"/>
</dbReference>
<dbReference type="RefSeq" id="YP_001956819.1">
    <property type="nucleotide sequence ID" value="NC_010821.1"/>
</dbReference>
<gene>
    <name evidence="1" type="ORF">201phi2-1p094</name>
</gene>
<protein>
    <submittedName>
        <fullName evidence="1">Uncharacterized protein</fullName>
    </submittedName>
</protein>
<evidence type="ECO:0000313" key="1">
    <source>
        <dbReference type="EMBL" id="ABY62927.1"/>
    </source>
</evidence>
<sequence>MNIVMTCEKEFHPGVMIDRQVELDETLKVVGAGGNYIWQVEADLIDDSEYDNGFQYDTYVGFVIAAPDPATVWKLMSERTNLGDCDYDNYKWKMRVIGIDITGDGKRIIQSDRKVG</sequence>